<accession>A0AAD6XEK0</accession>
<evidence type="ECO:0000256" key="1">
    <source>
        <dbReference type="SAM" id="MobiDB-lite"/>
    </source>
</evidence>
<evidence type="ECO:0000313" key="3">
    <source>
        <dbReference type="Proteomes" id="UP001218188"/>
    </source>
</evidence>
<comment type="caution">
    <text evidence="2">The sequence shown here is derived from an EMBL/GenBank/DDBJ whole genome shotgun (WGS) entry which is preliminary data.</text>
</comment>
<gene>
    <name evidence="2" type="ORF">C8F04DRAFT_1174056</name>
</gene>
<sequence length="286" mass="32805">MNWHSLFDEFTTCSNNRIYVRKTEFGPEARIWEPDLPERFKNGGIFGCIQLEEAPSEHKGPQVRYLFRAVQNPEEFTQKLQLRDAEFKIHEARHGRREAEKVEGGGSRGGDEEFPDGYWMAMSYELGMRVVISCRDGCPRGQAKGEGNPTNESRRRKGVEEDGFGWKRQDRGNNSIQLALDGLRTSSRTFKQFELGNRSVELCTQAWWRNVQPRIGPERFSSTSSSSDLGWDDAASCFPYIQVPQIMTTFGNLFFRLSLHRVSAFCSTLKFRGYQEQGLHGNNPAR</sequence>
<keyword evidence="3" id="KW-1185">Reference proteome</keyword>
<organism evidence="2 3">
    <name type="scientific">Mycena alexandri</name>
    <dbReference type="NCBI Taxonomy" id="1745969"/>
    <lineage>
        <taxon>Eukaryota</taxon>
        <taxon>Fungi</taxon>
        <taxon>Dikarya</taxon>
        <taxon>Basidiomycota</taxon>
        <taxon>Agaricomycotina</taxon>
        <taxon>Agaricomycetes</taxon>
        <taxon>Agaricomycetidae</taxon>
        <taxon>Agaricales</taxon>
        <taxon>Marasmiineae</taxon>
        <taxon>Mycenaceae</taxon>
        <taxon>Mycena</taxon>
    </lineage>
</organism>
<dbReference type="EMBL" id="JARJCM010000005">
    <property type="protein sequence ID" value="KAJ7045066.1"/>
    <property type="molecule type" value="Genomic_DNA"/>
</dbReference>
<feature type="region of interest" description="Disordered" evidence="1">
    <location>
        <begin position="140"/>
        <end position="170"/>
    </location>
</feature>
<proteinExistence type="predicted"/>
<feature type="compositionally biased region" description="Basic and acidic residues" evidence="1">
    <location>
        <begin position="158"/>
        <end position="170"/>
    </location>
</feature>
<evidence type="ECO:0000313" key="2">
    <source>
        <dbReference type="EMBL" id="KAJ7045066.1"/>
    </source>
</evidence>
<reference evidence="2" key="1">
    <citation type="submission" date="2023-03" db="EMBL/GenBank/DDBJ databases">
        <title>Massive genome expansion in bonnet fungi (Mycena s.s.) driven by repeated elements and novel gene families across ecological guilds.</title>
        <authorList>
            <consortium name="Lawrence Berkeley National Laboratory"/>
            <person name="Harder C.B."/>
            <person name="Miyauchi S."/>
            <person name="Viragh M."/>
            <person name="Kuo A."/>
            <person name="Thoen E."/>
            <person name="Andreopoulos B."/>
            <person name="Lu D."/>
            <person name="Skrede I."/>
            <person name="Drula E."/>
            <person name="Henrissat B."/>
            <person name="Morin E."/>
            <person name="Kohler A."/>
            <person name="Barry K."/>
            <person name="LaButti K."/>
            <person name="Morin E."/>
            <person name="Salamov A."/>
            <person name="Lipzen A."/>
            <person name="Mereny Z."/>
            <person name="Hegedus B."/>
            <person name="Baldrian P."/>
            <person name="Stursova M."/>
            <person name="Weitz H."/>
            <person name="Taylor A."/>
            <person name="Grigoriev I.V."/>
            <person name="Nagy L.G."/>
            <person name="Martin F."/>
            <person name="Kauserud H."/>
        </authorList>
    </citation>
    <scope>NUCLEOTIDE SEQUENCE</scope>
    <source>
        <strain evidence="2">CBHHK200</strain>
    </source>
</reference>
<dbReference type="AlphaFoldDB" id="A0AAD6XEK0"/>
<name>A0AAD6XEK0_9AGAR</name>
<dbReference type="Proteomes" id="UP001218188">
    <property type="component" value="Unassembled WGS sequence"/>
</dbReference>
<protein>
    <submittedName>
        <fullName evidence="2">Uncharacterized protein</fullName>
    </submittedName>
</protein>